<accession>A0ABQ0ZE91</accession>
<comment type="caution">
    <text evidence="1">The sequence shown here is derived from an EMBL/GenBank/DDBJ whole genome shotgun (WGS) entry which is preliminary data.</text>
</comment>
<protein>
    <submittedName>
        <fullName evidence="1">Uncharacterized protein</fullName>
    </submittedName>
</protein>
<proteinExistence type="predicted"/>
<evidence type="ECO:0000313" key="1">
    <source>
        <dbReference type="EMBL" id="GES53544.1"/>
    </source>
</evidence>
<organism evidence="1 2">
    <name type="scientific">Rhizobium dioscoreae</name>
    <dbReference type="NCBI Taxonomy" id="2653122"/>
    <lineage>
        <taxon>Bacteria</taxon>
        <taxon>Pseudomonadati</taxon>
        <taxon>Pseudomonadota</taxon>
        <taxon>Alphaproteobacteria</taxon>
        <taxon>Hyphomicrobiales</taxon>
        <taxon>Rhizobiaceae</taxon>
        <taxon>Rhizobium/Agrobacterium group</taxon>
        <taxon>Rhizobium</taxon>
    </lineage>
</organism>
<gene>
    <name evidence="1" type="ORF">RsS93_61580</name>
</gene>
<dbReference type="EMBL" id="BLAJ01000020">
    <property type="protein sequence ID" value="GES53544.1"/>
    <property type="molecule type" value="Genomic_DNA"/>
</dbReference>
<sequence>MKAYAGDVRSPAPTSGDYKVIQGFRDGIAPPFSKGTLKKGGALFFKTQEALDDYGDGSSQTQLMEKGDLIVVPAGREIILLDNFAEFRGRAHVDRIGDGYVILNGEF</sequence>
<evidence type="ECO:0000313" key="2">
    <source>
        <dbReference type="Proteomes" id="UP000390335"/>
    </source>
</evidence>
<dbReference type="Proteomes" id="UP000390335">
    <property type="component" value="Unassembled WGS sequence"/>
</dbReference>
<name>A0ABQ0ZE91_9HYPH</name>
<reference evidence="1 2" key="1">
    <citation type="journal article" date="2020" name="Genome Biol. Evol.">
        <title>Rhizobium dioscoreae sp. nov., a plant growth-promoting bacterium isolated from yam (Dioscorea species).</title>
        <authorList>
            <person name="Ouyabe M."/>
            <person name="Tanaka N."/>
            <person name="Shiwa Y."/>
            <person name="Fujita N."/>
            <person name="Kikuno H."/>
            <person name="Babil P."/>
            <person name="Shiwachi H."/>
        </authorList>
    </citation>
    <scope>NUCLEOTIDE SEQUENCE [LARGE SCALE GENOMIC DNA]</scope>
    <source>
        <strain evidence="1 2">S-93</strain>
    </source>
</reference>
<keyword evidence="2" id="KW-1185">Reference proteome</keyword>